<reference evidence="5" key="1">
    <citation type="submission" date="2022-07" db="EMBL/GenBank/DDBJ databases">
        <title>Complete Genome Sequence of the Radioresistant Bacterium Deinococcus aetherius ST0316, Isolated from the Air Dust collected in Lower Stratosphere above Japan.</title>
        <authorList>
            <person name="Satoh K."/>
            <person name="Hagiwara K."/>
            <person name="Katsumata K."/>
            <person name="Kubo A."/>
            <person name="Yokobori S."/>
            <person name="Yamagishi A."/>
            <person name="Oono Y."/>
            <person name="Narumi I."/>
        </authorList>
    </citation>
    <scope>NUCLEOTIDE SEQUENCE</scope>
    <source>
        <strain evidence="5">ST0316</strain>
        <plasmid evidence="5">pDAETH-1</plasmid>
    </source>
</reference>
<dbReference type="Gene3D" id="3.40.50.2300">
    <property type="match status" value="2"/>
</dbReference>
<dbReference type="EMBL" id="AP026561">
    <property type="protein sequence ID" value="BDP43944.1"/>
    <property type="molecule type" value="Genomic_DNA"/>
</dbReference>
<dbReference type="InterPro" id="IPR028082">
    <property type="entry name" value="Peripla_BP_I"/>
</dbReference>
<sequence>MRKAVTVTDVARHAGVSAMTVSKALNGRDRISEETRARVLAAASELGYVANAAARSLRGGRTDLLGLLVQDLSNQYFAEIVRGASEAIRERGLDLVLYTSSNDPERERQRVATLSSGVSDGLIIVAPHGSPGLLEQLQHSRVPVVLINAWNVDDLPTVNPENRLGARAATEHLLALGHRRIGFVTGRPDSPLSPERPDGVMRLQGYREALVAAGVAFDPTLLHPGGLHLPLGREAGHDLLALPDPPTAIFAANDFCAFGVIEAARERGLRVPEDLSVVGFDDVPMAGQVQPALTTVHHPLHDLGHRAATLLLDLLADHAPERHVELPSRLIVRDSTAPPA</sequence>
<keyword evidence="2" id="KW-0238">DNA-binding</keyword>
<evidence type="ECO:0000256" key="1">
    <source>
        <dbReference type="ARBA" id="ARBA00023015"/>
    </source>
</evidence>
<feature type="domain" description="HTH lacI-type" evidence="4">
    <location>
        <begin position="4"/>
        <end position="74"/>
    </location>
</feature>
<dbReference type="CDD" id="cd06267">
    <property type="entry name" value="PBP1_LacI_sugar_binding-like"/>
    <property type="match status" value="1"/>
</dbReference>
<dbReference type="SUPFAM" id="SSF47413">
    <property type="entry name" value="lambda repressor-like DNA-binding domains"/>
    <property type="match status" value="1"/>
</dbReference>
<dbReference type="Pfam" id="PF13377">
    <property type="entry name" value="Peripla_BP_3"/>
    <property type="match status" value="1"/>
</dbReference>
<evidence type="ECO:0000259" key="4">
    <source>
        <dbReference type="SMART" id="SM00354"/>
    </source>
</evidence>
<proteinExistence type="predicted"/>
<evidence type="ECO:0000313" key="6">
    <source>
        <dbReference type="Proteomes" id="UP001064971"/>
    </source>
</evidence>
<dbReference type="InterPro" id="IPR010982">
    <property type="entry name" value="Lambda_DNA-bd_dom_sf"/>
</dbReference>
<accession>A0ABM8AJF1</accession>
<keyword evidence="6" id="KW-1185">Reference proteome</keyword>
<protein>
    <submittedName>
        <fullName evidence="5">LacI family transcriptional regulator</fullName>
    </submittedName>
</protein>
<evidence type="ECO:0000256" key="3">
    <source>
        <dbReference type="ARBA" id="ARBA00023163"/>
    </source>
</evidence>
<dbReference type="SUPFAM" id="SSF53822">
    <property type="entry name" value="Periplasmic binding protein-like I"/>
    <property type="match status" value="1"/>
</dbReference>
<evidence type="ECO:0000256" key="2">
    <source>
        <dbReference type="ARBA" id="ARBA00023125"/>
    </source>
</evidence>
<dbReference type="CDD" id="cd01392">
    <property type="entry name" value="HTH_LacI"/>
    <property type="match status" value="1"/>
</dbReference>
<keyword evidence="1" id="KW-0805">Transcription regulation</keyword>
<dbReference type="PROSITE" id="PS00356">
    <property type="entry name" value="HTH_LACI_1"/>
    <property type="match status" value="1"/>
</dbReference>
<evidence type="ECO:0000313" key="5">
    <source>
        <dbReference type="EMBL" id="BDP43944.1"/>
    </source>
</evidence>
<gene>
    <name evidence="5" type="ORF">DAETH_39130</name>
</gene>
<keyword evidence="5" id="KW-0614">Plasmid</keyword>
<dbReference type="Proteomes" id="UP001064971">
    <property type="component" value="Plasmid pDAETH-1"/>
</dbReference>
<dbReference type="InterPro" id="IPR046335">
    <property type="entry name" value="LacI/GalR-like_sensor"/>
</dbReference>
<dbReference type="Pfam" id="PF00356">
    <property type="entry name" value="LacI"/>
    <property type="match status" value="1"/>
</dbReference>
<geneLocation type="plasmid" evidence="5 6">
    <name>pDAETH-1</name>
</geneLocation>
<organism evidence="5 6">
    <name type="scientific">Deinococcus aetherius</name>
    <dbReference type="NCBI Taxonomy" id="200252"/>
    <lineage>
        <taxon>Bacteria</taxon>
        <taxon>Thermotogati</taxon>
        <taxon>Deinococcota</taxon>
        <taxon>Deinococci</taxon>
        <taxon>Deinococcales</taxon>
        <taxon>Deinococcaceae</taxon>
        <taxon>Deinococcus</taxon>
    </lineage>
</organism>
<dbReference type="Gene3D" id="1.10.260.40">
    <property type="entry name" value="lambda repressor-like DNA-binding domains"/>
    <property type="match status" value="1"/>
</dbReference>
<name>A0ABM8AJF1_9DEIO</name>
<dbReference type="RefSeq" id="WP_264777777.1">
    <property type="nucleotide sequence ID" value="NZ_AP026561.1"/>
</dbReference>
<dbReference type="SMART" id="SM00354">
    <property type="entry name" value="HTH_LACI"/>
    <property type="match status" value="1"/>
</dbReference>
<keyword evidence="3" id="KW-0804">Transcription</keyword>
<dbReference type="PANTHER" id="PTHR30146">
    <property type="entry name" value="LACI-RELATED TRANSCRIPTIONAL REPRESSOR"/>
    <property type="match status" value="1"/>
</dbReference>
<dbReference type="PANTHER" id="PTHR30146:SF109">
    <property type="entry name" value="HTH-TYPE TRANSCRIPTIONAL REGULATOR GALS"/>
    <property type="match status" value="1"/>
</dbReference>
<dbReference type="InterPro" id="IPR000843">
    <property type="entry name" value="HTH_LacI"/>
</dbReference>